<evidence type="ECO:0000313" key="1">
    <source>
        <dbReference type="EMBL" id="MBX73622.1"/>
    </source>
</evidence>
<dbReference type="AlphaFoldDB" id="A0A2P2R2Z2"/>
<accession>A0A2P2R2Z2</accession>
<sequence>MCQSSIIWSTRNTRFPVTERERVKFFIVCTCEVTRACVCQCLYMDVMRRIVLSMMC</sequence>
<proteinExistence type="predicted"/>
<name>A0A2P2R2Z2_RHIMU</name>
<reference evidence="1" key="1">
    <citation type="submission" date="2018-02" db="EMBL/GenBank/DDBJ databases">
        <title>Rhizophora mucronata_Transcriptome.</title>
        <authorList>
            <person name="Meera S.P."/>
            <person name="Sreeshan A."/>
            <person name="Augustine A."/>
        </authorList>
    </citation>
    <scope>NUCLEOTIDE SEQUENCE</scope>
    <source>
        <tissue evidence="1">Leaf</tissue>
    </source>
</reference>
<organism evidence="1">
    <name type="scientific">Rhizophora mucronata</name>
    <name type="common">Asiatic mangrove</name>
    <dbReference type="NCBI Taxonomy" id="61149"/>
    <lineage>
        <taxon>Eukaryota</taxon>
        <taxon>Viridiplantae</taxon>
        <taxon>Streptophyta</taxon>
        <taxon>Embryophyta</taxon>
        <taxon>Tracheophyta</taxon>
        <taxon>Spermatophyta</taxon>
        <taxon>Magnoliopsida</taxon>
        <taxon>eudicotyledons</taxon>
        <taxon>Gunneridae</taxon>
        <taxon>Pentapetalae</taxon>
        <taxon>rosids</taxon>
        <taxon>fabids</taxon>
        <taxon>Malpighiales</taxon>
        <taxon>Rhizophoraceae</taxon>
        <taxon>Rhizophora</taxon>
    </lineage>
</organism>
<dbReference type="EMBL" id="GGEC01093138">
    <property type="protein sequence ID" value="MBX73622.1"/>
    <property type="molecule type" value="Transcribed_RNA"/>
</dbReference>
<protein>
    <submittedName>
        <fullName evidence="1">Uncharacterized protein</fullName>
    </submittedName>
</protein>